<evidence type="ECO:0008006" key="3">
    <source>
        <dbReference type="Google" id="ProtNLM"/>
    </source>
</evidence>
<dbReference type="Pfam" id="PF13970">
    <property type="entry name" value="DUF4221"/>
    <property type="match status" value="1"/>
</dbReference>
<protein>
    <recommendedName>
        <fullName evidence="3">DUF4221 domain-containing protein</fullName>
    </recommendedName>
</protein>
<evidence type="ECO:0000313" key="1">
    <source>
        <dbReference type="EMBL" id="SFO17194.1"/>
    </source>
</evidence>
<proteinExistence type="predicted"/>
<accession>A0A1I5F096</accession>
<organism evidence="1 2">
    <name type="scientific">Algoriphagus ornithinivorans</name>
    <dbReference type="NCBI Taxonomy" id="226506"/>
    <lineage>
        <taxon>Bacteria</taxon>
        <taxon>Pseudomonadati</taxon>
        <taxon>Bacteroidota</taxon>
        <taxon>Cytophagia</taxon>
        <taxon>Cytophagales</taxon>
        <taxon>Cyclobacteriaceae</taxon>
        <taxon>Algoriphagus</taxon>
    </lineage>
</organism>
<evidence type="ECO:0000313" key="2">
    <source>
        <dbReference type="Proteomes" id="UP000199564"/>
    </source>
</evidence>
<reference evidence="2" key="1">
    <citation type="submission" date="2016-10" db="EMBL/GenBank/DDBJ databases">
        <authorList>
            <person name="Varghese N."/>
            <person name="Submissions S."/>
        </authorList>
    </citation>
    <scope>NUCLEOTIDE SEQUENCE [LARGE SCALE GENOMIC DNA]</scope>
    <source>
        <strain evidence="2">DSM 15282</strain>
    </source>
</reference>
<dbReference type="STRING" id="226506.SAMN04488519_104153"/>
<dbReference type="AlphaFoldDB" id="A0A1I5F096"/>
<sequence length="398" mass="46102">MHRNQSITCFKRPYRNFQFKIGSFFSALRKRVLVIKVLCISLLFSCNDSSTIISSKDSVKIDTLIFESKDEVIDLGEEGEFLAYSAMSDDASTYSIFNLEKRFLYTLDLKTRKLLSTLKMPSEGQDGIGDWLIDFQRLDDQNFIAQGDNVFYSFNQEGKLMDKIRVDHLFYFNPELAKKFSNIGFLFKDELFHFTTGEIGTIESEIISYNSKRDSFLLRGIPSIDLVKNLSMISMVKSFTFYYSPSFVINDFPGGILVVNRGLPNMTAYLNNGDTVNTKPNSSKYFEDLVPVDEIFRAKNETEEKEFKKKLEKQMNFLRPVVDENNQKLFRLGYRLASDGVSFDTYLFEYDLNLTLTRETQLEGIILKPKKMFLRNSTFYLAVSFEDEPGLLIFRSPF</sequence>
<gene>
    <name evidence="1" type="ORF">SAMN04488519_104153</name>
</gene>
<keyword evidence="2" id="KW-1185">Reference proteome</keyword>
<dbReference type="InterPro" id="IPR025316">
    <property type="entry name" value="DUF4221"/>
</dbReference>
<dbReference type="EMBL" id="FOVW01000004">
    <property type="protein sequence ID" value="SFO17194.1"/>
    <property type="molecule type" value="Genomic_DNA"/>
</dbReference>
<dbReference type="Proteomes" id="UP000199564">
    <property type="component" value="Unassembled WGS sequence"/>
</dbReference>
<name>A0A1I5F096_9BACT</name>